<evidence type="ECO:0008006" key="5">
    <source>
        <dbReference type="Google" id="ProtNLM"/>
    </source>
</evidence>
<dbReference type="GO" id="GO:0000978">
    <property type="term" value="F:RNA polymerase II cis-regulatory region sequence-specific DNA binding"/>
    <property type="evidence" value="ECO:0007669"/>
    <property type="project" value="TreeGrafter"/>
</dbReference>
<dbReference type="SUPFAM" id="SSF46689">
    <property type="entry name" value="Homeodomain-like"/>
    <property type="match status" value="1"/>
</dbReference>
<dbReference type="InterPro" id="IPR009057">
    <property type="entry name" value="Homeodomain-like_sf"/>
</dbReference>
<dbReference type="Gene3D" id="1.10.10.60">
    <property type="entry name" value="Homeodomain-like"/>
    <property type="match status" value="1"/>
</dbReference>
<evidence type="ECO:0000256" key="1">
    <source>
        <dbReference type="ARBA" id="ARBA00004123"/>
    </source>
</evidence>
<feature type="region of interest" description="Disordered" evidence="2">
    <location>
        <begin position="326"/>
        <end position="355"/>
    </location>
</feature>
<dbReference type="GO" id="GO:0000981">
    <property type="term" value="F:DNA-binding transcription factor activity, RNA polymerase II-specific"/>
    <property type="evidence" value="ECO:0007669"/>
    <property type="project" value="TreeGrafter"/>
</dbReference>
<evidence type="ECO:0000313" key="4">
    <source>
        <dbReference type="Proteomes" id="UP000318571"/>
    </source>
</evidence>
<dbReference type="InterPro" id="IPR001356">
    <property type="entry name" value="HD"/>
</dbReference>
<dbReference type="AlphaFoldDB" id="A0A553NYP7"/>
<feature type="compositionally biased region" description="Basic residues" evidence="2">
    <location>
        <begin position="139"/>
        <end position="150"/>
    </location>
</feature>
<feature type="region of interest" description="Disordered" evidence="2">
    <location>
        <begin position="135"/>
        <end position="159"/>
    </location>
</feature>
<dbReference type="GO" id="GO:0005634">
    <property type="term" value="C:nucleus"/>
    <property type="evidence" value="ECO:0007669"/>
    <property type="project" value="UniProtKB-SubCell"/>
</dbReference>
<dbReference type="Proteomes" id="UP000318571">
    <property type="component" value="Chromosome 9"/>
</dbReference>
<reference evidence="3 4" key="1">
    <citation type="journal article" date="2018" name="Nat. Ecol. Evol.">
        <title>Genomic signatures of mitonuclear coevolution across populations of Tigriopus californicus.</title>
        <authorList>
            <person name="Barreto F.S."/>
            <person name="Watson E.T."/>
            <person name="Lima T.G."/>
            <person name="Willett C.S."/>
            <person name="Edmands S."/>
            <person name="Li W."/>
            <person name="Burton R.S."/>
        </authorList>
    </citation>
    <scope>NUCLEOTIDE SEQUENCE [LARGE SCALE GENOMIC DNA]</scope>
    <source>
        <strain evidence="3 4">San Diego</strain>
    </source>
</reference>
<dbReference type="InterPro" id="IPR051649">
    <property type="entry name" value="CUT_Homeobox"/>
</dbReference>
<dbReference type="CDD" id="cd00086">
    <property type="entry name" value="homeodomain"/>
    <property type="match status" value="1"/>
</dbReference>
<keyword evidence="4" id="KW-1185">Reference proteome</keyword>
<organism evidence="3 4">
    <name type="scientific">Tigriopus californicus</name>
    <name type="common">Marine copepod</name>
    <dbReference type="NCBI Taxonomy" id="6832"/>
    <lineage>
        <taxon>Eukaryota</taxon>
        <taxon>Metazoa</taxon>
        <taxon>Ecdysozoa</taxon>
        <taxon>Arthropoda</taxon>
        <taxon>Crustacea</taxon>
        <taxon>Multicrustacea</taxon>
        <taxon>Hexanauplia</taxon>
        <taxon>Copepoda</taxon>
        <taxon>Harpacticoida</taxon>
        <taxon>Harpacticidae</taxon>
        <taxon>Tigriopus</taxon>
    </lineage>
</organism>
<gene>
    <name evidence="3" type="ORF">TCAL_16350</name>
</gene>
<feature type="compositionally biased region" description="Acidic residues" evidence="2">
    <location>
        <begin position="333"/>
        <end position="352"/>
    </location>
</feature>
<dbReference type="EMBL" id="VCGU01000009">
    <property type="protein sequence ID" value="TRY70532.1"/>
    <property type="molecule type" value="Genomic_DNA"/>
</dbReference>
<sequence length="435" mass="48389">MQVSIAGQLGLQATTVGNFFMNARRRLNDKAFNDEIDEDDEGDGDIMIPTDSQDDEEALPDLAHNMNDNNNSNSNASSCDLVMSSTSIRVRTRMERLGRGICNSDGTGLPVERDATNKSYSDCFSEQQILDELEEQQHQHHHHHHQHHQHQQQQQQQLDMSNELHNHLQSPSQTLLHHTHQHPHNLQLLQQQQTKHPPDLHLQQGQENQQQQQQQQQQQLLDLSNMSALGAMETVILSTEDASSGSNLSHANLVTVANLSNPIGSQLNSSLFHGHLSVRSLTSQETKRPSKEMQVTIARKLVLDPSTVSNFFMNARRRSVDKWRDENDIFSGGEDDEDEEGEEIMSADDDNSLSEPVHHQFHPDMNLPGANSYAQPTAVQSQAQTVTLARFSADGQVRASQALLVTGPAAVVQHLQQQPLGALSSLETSSALDGL</sequence>
<feature type="compositionally biased region" description="Low complexity" evidence="2">
    <location>
        <begin position="203"/>
        <end position="219"/>
    </location>
</feature>
<comment type="caution">
    <text evidence="3">The sequence shown here is derived from an EMBL/GenBank/DDBJ whole genome shotgun (WGS) entry which is preliminary data.</text>
</comment>
<comment type="subcellular location">
    <subcellularLocation>
        <location evidence="1">Nucleus</location>
    </subcellularLocation>
</comment>
<feature type="region of interest" description="Disordered" evidence="2">
    <location>
        <begin position="190"/>
        <end position="219"/>
    </location>
</feature>
<protein>
    <recommendedName>
        <fullName evidence="5">Homeobox domain-containing protein</fullName>
    </recommendedName>
</protein>
<evidence type="ECO:0000313" key="3">
    <source>
        <dbReference type="EMBL" id="TRY70532.1"/>
    </source>
</evidence>
<proteinExistence type="predicted"/>
<accession>A0A553NYP7</accession>
<dbReference type="STRING" id="6832.A0A553NYP7"/>
<dbReference type="PANTHER" id="PTHR14057:SF47">
    <property type="entry name" value="HOMEOBOX PROTEIN ONECUT"/>
    <property type="match status" value="1"/>
</dbReference>
<evidence type="ECO:0000256" key="2">
    <source>
        <dbReference type="SAM" id="MobiDB-lite"/>
    </source>
</evidence>
<name>A0A553NYP7_TIGCA</name>
<dbReference type="PANTHER" id="PTHR14057">
    <property type="entry name" value="TRANSCRIPTION FACTOR ONECUT"/>
    <property type="match status" value="1"/>
</dbReference>